<protein>
    <submittedName>
        <fullName evidence="1">Uncharacterized protein</fullName>
    </submittedName>
</protein>
<dbReference type="SUPFAM" id="SSF53901">
    <property type="entry name" value="Thiolase-like"/>
    <property type="match status" value="1"/>
</dbReference>
<dbReference type="RefSeq" id="WP_120540396.1">
    <property type="nucleotide sequence ID" value="NZ_RAVZ01000048.1"/>
</dbReference>
<dbReference type="Gene3D" id="3.40.47.10">
    <property type="match status" value="1"/>
</dbReference>
<dbReference type="AlphaFoldDB" id="A0A3A8J7W8"/>
<evidence type="ECO:0000313" key="2">
    <source>
        <dbReference type="Proteomes" id="UP000268094"/>
    </source>
</evidence>
<evidence type="ECO:0000313" key="1">
    <source>
        <dbReference type="EMBL" id="RKG91138.1"/>
    </source>
</evidence>
<dbReference type="InterPro" id="IPR016039">
    <property type="entry name" value="Thiolase-like"/>
</dbReference>
<sequence length="366" mass="38437">MSTNALVITGIGMASSLGPAIGACAAARAGVTRTAPLDLVVGGPDTEVPLPVTGHPCPWVEGFTGVGRLVALLNLAIEDLVGGTSLPPGQLPLLLEAPPVEERPGLQEQLDEEWEKVPGDLEGRLGEGLSLTQGSSGRGWALQVTQRGHAGGLALLSAAQELLRSGRHEACVIGGVDSLMDLLTQEWLYATRQLKHPNHPVGLMPGEGAAVVLIERAAHARKRGARVLAEVGPVSLQDEEYSFSDEGVIPHGRALASAIRDVVRAPPLRARNVSVILHDLNGQVVRAMEWGNTLIHLAGELEMLRETRRWMPAASFGDVGSASGAFSLCMATQAFARGYAQGTEVLLCNSSESGLRSAAILAEPRD</sequence>
<comment type="caution">
    <text evidence="1">The sequence shown here is derived from an EMBL/GenBank/DDBJ whole genome shotgun (WGS) entry which is preliminary data.</text>
</comment>
<dbReference type="Proteomes" id="UP000268094">
    <property type="component" value="Unassembled WGS sequence"/>
</dbReference>
<proteinExistence type="predicted"/>
<name>A0A3A8J7W8_9BACT</name>
<keyword evidence="2" id="KW-1185">Reference proteome</keyword>
<accession>A0A3A8J7W8</accession>
<dbReference type="OrthoDB" id="5522744at2"/>
<gene>
    <name evidence="1" type="ORF">D7V88_10035</name>
</gene>
<dbReference type="EMBL" id="RAVZ01000048">
    <property type="protein sequence ID" value="RKG91138.1"/>
    <property type="molecule type" value="Genomic_DNA"/>
</dbReference>
<reference evidence="2" key="1">
    <citation type="submission" date="2018-09" db="EMBL/GenBank/DDBJ databases">
        <authorList>
            <person name="Livingstone P.G."/>
            <person name="Whitworth D.E."/>
        </authorList>
    </citation>
    <scope>NUCLEOTIDE SEQUENCE [LARGE SCALE GENOMIC DNA]</scope>
    <source>
        <strain evidence="2">CA054A</strain>
    </source>
</reference>
<dbReference type="GO" id="GO:0016746">
    <property type="term" value="F:acyltransferase activity"/>
    <property type="evidence" value="ECO:0007669"/>
    <property type="project" value="InterPro"/>
</dbReference>
<organism evidence="1 2">
    <name type="scientific">Corallococcus terminator</name>
    <dbReference type="NCBI Taxonomy" id="2316733"/>
    <lineage>
        <taxon>Bacteria</taxon>
        <taxon>Pseudomonadati</taxon>
        <taxon>Myxococcota</taxon>
        <taxon>Myxococcia</taxon>
        <taxon>Myxococcales</taxon>
        <taxon>Cystobacterineae</taxon>
        <taxon>Myxococcaceae</taxon>
        <taxon>Corallococcus</taxon>
    </lineage>
</organism>